<dbReference type="GO" id="GO:0051539">
    <property type="term" value="F:4 iron, 4 sulfur cluster binding"/>
    <property type="evidence" value="ECO:0007669"/>
    <property type="project" value="UniProtKB-UniRule"/>
</dbReference>
<evidence type="ECO:0000259" key="7">
    <source>
        <dbReference type="Pfam" id="PF01521"/>
    </source>
</evidence>
<dbReference type="Pfam" id="PF01106">
    <property type="entry name" value="NifU"/>
    <property type="match status" value="1"/>
</dbReference>
<evidence type="ECO:0000256" key="3">
    <source>
        <dbReference type="ARBA" id="ARBA00023004"/>
    </source>
</evidence>
<reference evidence="8 9" key="1">
    <citation type="submission" date="2016-10" db="EMBL/GenBank/DDBJ databases">
        <authorList>
            <person name="de Groot N.N."/>
        </authorList>
    </citation>
    <scope>NUCLEOTIDE SEQUENCE [LARGE SCALE GENOMIC DNA]</scope>
    <source>
        <strain evidence="8 9">DSM 16957</strain>
    </source>
</reference>
<keyword evidence="3 5" id="KW-0408">Iron</keyword>
<sequence length="193" mass="20811">MIQITTAAQQYFVRLIQQQGGDIAGIRLSAVRAGTPSADAKLEFVEAVDLDGDEWEVQCEGFVLYLRAASAEYFTDAEIDFVSEATGGQLTVRAPRIKGVPPGAEASLVERVQHVIDTEINPGVASHGGRVSLEEITADGIVVLRFGGGCQGCKQVDYTLKNGVEKTLMQRVPEVRAVRDATDHAKGEMPYFA</sequence>
<dbReference type="InterPro" id="IPR000361">
    <property type="entry name" value="ATAP_core_dom"/>
</dbReference>
<evidence type="ECO:0000256" key="1">
    <source>
        <dbReference type="ARBA" id="ARBA00022485"/>
    </source>
</evidence>
<dbReference type="Gene3D" id="2.60.300.12">
    <property type="entry name" value="HesB-like domain"/>
    <property type="match status" value="1"/>
</dbReference>
<dbReference type="Proteomes" id="UP000199603">
    <property type="component" value="Unassembled WGS sequence"/>
</dbReference>
<feature type="domain" description="Core" evidence="7">
    <location>
        <begin position="2"/>
        <end position="98"/>
    </location>
</feature>
<feature type="domain" description="NIF system FeS cluster assembly NifU C-terminal" evidence="6">
    <location>
        <begin position="112"/>
        <end position="178"/>
    </location>
</feature>
<comment type="cofactor">
    <cofactor evidence="5">
        <name>[4Fe-4S] cluster</name>
        <dbReference type="ChEBI" id="CHEBI:49883"/>
    </cofactor>
    <text evidence="5">Binds 1 [4Fe-4S] cluster per subunit. The cluster is presumably bound at the interface of two monomers.</text>
</comment>
<comment type="subunit">
    <text evidence="5">Homodimer.</text>
</comment>
<evidence type="ECO:0000313" key="9">
    <source>
        <dbReference type="Proteomes" id="UP000199603"/>
    </source>
</evidence>
<keyword evidence="9" id="KW-1185">Reference proteome</keyword>
<protein>
    <recommendedName>
        <fullName evidence="5">Fe/S biogenesis protein NfuA</fullName>
    </recommendedName>
</protein>
<dbReference type="Pfam" id="PF01521">
    <property type="entry name" value="Fe-S_biosyn"/>
    <property type="match status" value="1"/>
</dbReference>
<feature type="binding site" evidence="5">
    <location>
        <position position="153"/>
    </location>
    <ligand>
        <name>[4Fe-4S] cluster</name>
        <dbReference type="ChEBI" id="CHEBI:49883"/>
    </ligand>
</feature>
<evidence type="ECO:0000259" key="6">
    <source>
        <dbReference type="Pfam" id="PF01106"/>
    </source>
</evidence>
<dbReference type="STRING" id="265719.SAMN04488509_107125"/>
<dbReference type="SUPFAM" id="SSF89360">
    <property type="entry name" value="HesB-like domain"/>
    <property type="match status" value="1"/>
</dbReference>
<dbReference type="InterPro" id="IPR034904">
    <property type="entry name" value="FSCA_dom_sf"/>
</dbReference>
<gene>
    <name evidence="5" type="primary">nfuA</name>
    <name evidence="8" type="ORF">SAMN04488509_107125</name>
</gene>
<dbReference type="Gene3D" id="3.30.300.130">
    <property type="entry name" value="Fe-S cluster assembly (FSCA)"/>
    <property type="match status" value="1"/>
</dbReference>
<dbReference type="InterPro" id="IPR017726">
    <property type="entry name" value="Fe/S_biogenesis_protein_NfuA"/>
</dbReference>
<dbReference type="HAMAP" id="MF_01637">
    <property type="entry name" value="Fe_S_biogen_NfuA"/>
    <property type="match status" value="1"/>
</dbReference>
<dbReference type="GO" id="GO:0016226">
    <property type="term" value="P:iron-sulfur cluster assembly"/>
    <property type="evidence" value="ECO:0007669"/>
    <property type="project" value="UniProtKB-UniRule"/>
</dbReference>
<evidence type="ECO:0000313" key="8">
    <source>
        <dbReference type="EMBL" id="SDD80866.1"/>
    </source>
</evidence>
<dbReference type="OrthoDB" id="9785450at2"/>
<keyword evidence="1 5" id="KW-0004">4Fe-4S</keyword>
<name>A0A1G6XU41_9GAMM</name>
<comment type="function">
    <text evidence="5">Involved in iron-sulfur cluster biogenesis. Binds a 4Fe-4S cluster, can transfer this cluster to apoproteins, and thereby intervenes in the maturation of Fe/S proteins. Could also act as a scaffold/chaperone for damaged Fe/S proteins.</text>
</comment>
<keyword evidence="2 5" id="KW-0479">Metal-binding</keyword>
<dbReference type="EMBL" id="FNAG01000007">
    <property type="protein sequence ID" value="SDD80866.1"/>
    <property type="molecule type" value="Genomic_DNA"/>
</dbReference>
<feature type="binding site" evidence="5">
    <location>
        <position position="150"/>
    </location>
    <ligand>
        <name>[4Fe-4S] cluster</name>
        <dbReference type="ChEBI" id="CHEBI:49883"/>
    </ligand>
</feature>
<accession>A0A1G6XU41</accession>
<proteinExistence type="inferred from homology"/>
<dbReference type="InterPro" id="IPR035903">
    <property type="entry name" value="HesB-like_dom_sf"/>
</dbReference>
<keyword evidence="4 5" id="KW-0411">Iron-sulfur</keyword>
<evidence type="ECO:0000256" key="2">
    <source>
        <dbReference type="ARBA" id="ARBA00022723"/>
    </source>
</evidence>
<dbReference type="InterPro" id="IPR001075">
    <property type="entry name" value="NIF_FeS_clus_asmbl_NifU_C"/>
</dbReference>
<dbReference type="PANTHER" id="PTHR11178">
    <property type="entry name" value="IRON-SULFUR CLUSTER SCAFFOLD PROTEIN NFU-RELATED"/>
    <property type="match status" value="1"/>
</dbReference>
<dbReference type="GO" id="GO:0051604">
    <property type="term" value="P:protein maturation"/>
    <property type="evidence" value="ECO:0007669"/>
    <property type="project" value="UniProtKB-UniRule"/>
</dbReference>
<dbReference type="GO" id="GO:0005506">
    <property type="term" value="F:iron ion binding"/>
    <property type="evidence" value="ECO:0007669"/>
    <property type="project" value="InterPro"/>
</dbReference>
<organism evidence="8 9">
    <name type="scientific">Aquimonas voraii</name>
    <dbReference type="NCBI Taxonomy" id="265719"/>
    <lineage>
        <taxon>Bacteria</taxon>
        <taxon>Pseudomonadati</taxon>
        <taxon>Pseudomonadota</taxon>
        <taxon>Gammaproteobacteria</taxon>
        <taxon>Lysobacterales</taxon>
        <taxon>Lysobacteraceae</taxon>
        <taxon>Aquimonas</taxon>
    </lineage>
</organism>
<dbReference type="PANTHER" id="PTHR11178:SF51">
    <property type="entry name" value="FE_S BIOGENESIS PROTEIN NFUA"/>
    <property type="match status" value="1"/>
</dbReference>
<dbReference type="AlphaFoldDB" id="A0A1G6XU41"/>
<evidence type="ECO:0000256" key="5">
    <source>
        <dbReference type="HAMAP-Rule" id="MF_01637"/>
    </source>
</evidence>
<evidence type="ECO:0000256" key="4">
    <source>
        <dbReference type="ARBA" id="ARBA00023014"/>
    </source>
</evidence>
<dbReference type="RefSeq" id="WP_091243250.1">
    <property type="nucleotide sequence ID" value="NZ_FNAG01000007.1"/>
</dbReference>
<dbReference type="SUPFAM" id="SSF117916">
    <property type="entry name" value="Fe-S cluster assembly (FSCA) domain-like"/>
    <property type="match status" value="1"/>
</dbReference>
<comment type="similarity">
    <text evidence="5">Belongs to the NfuA family.</text>
</comment>